<keyword evidence="4" id="KW-1185">Reference proteome</keyword>
<keyword evidence="2" id="KW-0472">Membrane</keyword>
<evidence type="ECO:0000313" key="4">
    <source>
        <dbReference type="Proteomes" id="UP001459204"/>
    </source>
</evidence>
<evidence type="ECO:0008006" key="5">
    <source>
        <dbReference type="Google" id="ProtNLM"/>
    </source>
</evidence>
<dbReference type="InterPro" id="IPR007470">
    <property type="entry name" value="HemX"/>
</dbReference>
<dbReference type="EMBL" id="JBBWWT010000001">
    <property type="protein sequence ID" value="MEL1263359.1"/>
    <property type="molecule type" value="Genomic_DNA"/>
</dbReference>
<keyword evidence="1" id="KW-0175">Coiled coil</keyword>
<keyword evidence="2" id="KW-0812">Transmembrane</keyword>
<feature type="coiled-coil region" evidence="1">
    <location>
        <begin position="42"/>
        <end position="76"/>
    </location>
</feature>
<comment type="caution">
    <text evidence="3">The sequence shown here is derived from an EMBL/GenBank/DDBJ whole genome shotgun (WGS) entry which is preliminary data.</text>
</comment>
<evidence type="ECO:0000313" key="3">
    <source>
        <dbReference type="EMBL" id="MEL1263359.1"/>
    </source>
</evidence>
<evidence type="ECO:0000256" key="1">
    <source>
        <dbReference type="SAM" id="Coils"/>
    </source>
</evidence>
<protein>
    <recommendedName>
        <fullName evidence="5">Uroporphyrin-3 C-methyltransferase</fullName>
    </recommendedName>
</protein>
<accession>A0ABU9IXH3</accession>
<reference evidence="3 4" key="1">
    <citation type="submission" date="2024-04" db="EMBL/GenBank/DDBJ databases">
        <title>Draft genome sequence of Pseudoxanthomonas putridarboris WD12.</title>
        <authorList>
            <person name="Oh J."/>
        </authorList>
    </citation>
    <scope>NUCLEOTIDE SEQUENCE [LARGE SCALE GENOMIC DNA]</scope>
    <source>
        <strain evidence="3 4">WD12</strain>
    </source>
</reference>
<dbReference type="RefSeq" id="WP_341724539.1">
    <property type="nucleotide sequence ID" value="NZ_JBBWWT010000001.1"/>
</dbReference>
<evidence type="ECO:0000256" key="2">
    <source>
        <dbReference type="SAM" id="Phobius"/>
    </source>
</evidence>
<dbReference type="PANTHER" id="PTHR38043:SF1">
    <property type="entry name" value="PROTEIN HEMX"/>
    <property type="match status" value="1"/>
</dbReference>
<gene>
    <name evidence="3" type="ORF">AAD027_03110</name>
</gene>
<proteinExistence type="predicted"/>
<organism evidence="3 4">
    <name type="scientific">Pseudoxanthomonas putridarboris</name>
    <dbReference type="NCBI Taxonomy" id="752605"/>
    <lineage>
        <taxon>Bacteria</taxon>
        <taxon>Pseudomonadati</taxon>
        <taxon>Pseudomonadota</taxon>
        <taxon>Gammaproteobacteria</taxon>
        <taxon>Lysobacterales</taxon>
        <taxon>Lysobacteraceae</taxon>
        <taxon>Pseudoxanthomonas</taxon>
    </lineage>
</organism>
<sequence length="345" mass="37091">MNDETPATSRPRGHRALIALLLIIALVAVAGWRGWVEWQARTAQARAAAADAEQRVAALEGRLETLRDEQRRQTQRLQDVIATNRVLRDEVLGLGQRGALLEESVAKLTDPSRHGAQALRLDEVELLLSQASQRLDIARDVEGARRAYALAAGALEGVDDHRLLNLKQALAQERTALDAPGEDPQAARIARLDAFASTLAQLPRARDATAPAEARPAWQRVLAPLADVRPSRDATIIAPSERTAAETALQIELSLARAALERGDDEGFGAALARVDGWLTRLWPDSPALRQGRAQLQALRASPAPTGSPVLGSTLQQLRALRGAGAQLRLPPVAPASDGTEEVMP</sequence>
<dbReference type="PANTHER" id="PTHR38043">
    <property type="entry name" value="PROTEIN HEMX"/>
    <property type="match status" value="1"/>
</dbReference>
<feature type="transmembrane region" description="Helical" evidence="2">
    <location>
        <begin position="16"/>
        <end position="36"/>
    </location>
</feature>
<keyword evidence="2" id="KW-1133">Transmembrane helix</keyword>
<name>A0ABU9IXH3_9GAMM</name>
<dbReference type="Proteomes" id="UP001459204">
    <property type="component" value="Unassembled WGS sequence"/>
</dbReference>